<protein>
    <submittedName>
        <fullName evidence="2">Uncharacterized protein</fullName>
    </submittedName>
</protein>
<reference evidence="2 3" key="1">
    <citation type="submission" date="2024-02" db="EMBL/GenBank/DDBJ databases">
        <title>Roseibium algae sp. nov., isolated from marine alga (Grateloupia sp.), showing potential in myo-inositol conversion.</title>
        <authorList>
            <person name="Wang Y."/>
        </authorList>
    </citation>
    <scope>NUCLEOTIDE SEQUENCE [LARGE SCALE GENOMIC DNA]</scope>
    <source>
        <strain evidence="2 3">H3510</strain>
    </source>
</reference>
<evidence type="ECO:0000313" key="3">
    <source>
        <dbReference type="Proteomes" id="UP001385499"/>
    </source>
</evidence>
<organism evidence="2 3">
    <name type="scientific">Roseibium algae</name>
    <dbReference type="NCBI Taxonomy" id="3123038"/>
    <lineage>
        <taxon>Bacteria</taxon>
        <taxon>Pseudomonadati</taxon>
        <taxon>Pseudomonadota</taxon>
        <taxon>Alphaproteobacteria</taxon>
        <taxon>Hyphomicrobiales</taxon>
        <taxon>Stappiaceae</taxon>
        <taxon>Roseibium</taxon>
    </lineage>
</organism>
<feature type="signal peptide" evidence="1">
    <location>
        <begin position="1"/>
        <end position="29"/>
    </location>
</feature>
<dbReference type="Proteomes" id="UP001385499">
    <property type="component" value="Unassembled WGS sequence"/>
</dbReference>
<dbReference type="RefSeq" id="WP_340277870.1">
    <property type="nucleotide sequence ID" value="NZ_JBAKIA010000041.1"/>
</dbReference>
<sequence length="541" mass="60339">MTFQMSLRRVATCSFALLFTFAPLQLAQAQQVWESRLFLRDQCTISDPPPEIVLPEGEEEFLGTLFGSLAAIFIPKIIDKGVEFTSRAVAKAAADKVSTTEATLAVDGFYQIGKDGRVSPYIKNKCLVFVRGRFGDRGSDAAVSYFTKRNNDNAEIAREFVNDVSLVSEPGIYAEYWISFSPDNSNMRLIPGQFDYNTRLDDRSTDVKDQKRRELIIEVKFETSNGSEAFAVALYPFSNVARPTNRSGASLRGMPSKWLSLPPLSSAAGAQVKAVAAIAAQIETLENTKNQPLFGPDIETIIEGIDGNEKLLEMLGELKEIEDQEKKLFLIRDDAYEKAVLDSSKETATNIDDAKIAAAVRQVNRREKELRSNAELANLHSKRAFIESKFQLARARVDAEAEIFILSEDSKKKFGNNVIEPFNVSLIFRETKEGSQFLKTISEILEESKGELKQALNPEAIAARAQQELQEQHAQESARLIAAQTKLFADILINEYMQLPAETSARERLTKLNEVQNKQQEANYLAESAGLPRPYSQLIAP</sequence>
<keyword evidence="3" id="KW-1185">Reference proteome</keyword>
<name>A0ABU8TSP5_9HYPH</name>
<accession>A0ABU8TSP5</accession>
<gene>
    <name evidence="2" type="ORF">V6575_23170</name>
</gene>
<proteinExistence type="predicted"/>
<evidence type="ECO:0000256" key="1">
    <source>
        <dbReference type="SAM" id="SignalP"/>
    </source>
</evidence>
<dbReference type="EMBL" id="JBAKIA010000041">
    <property type="protein sequence ID" value="MEJ8476982.1"/>
    <property type="molecule type" value="Genomic_DNA"/>
</dbReference>
<evidence type="ECO:0000313" key="2">
    <source>
        <dbReference type="EMBL" id="MEJ8476982.1"/>
    </source>
</evidence>
<comment type="caution">
    <text evidence="2">The sequence shown here is derived from an EMBL/GenBank/DDBJ whole genome shotgun (WGS) entry which is preliminary data.</text>
</comment>
<feature type="chain" id="PRO_5046002400" evidence="1">
    <location>
        <begin position="30"/>
        <end position="541"/>
    </location>
</feature>
<keyword evidence="1" id="KW-0732">Signal</keyword>